<protein>
    <submittedName>
        <fullName evidence="2">Uncharacterized protein</fullName>
    </submittedName>
</protein>
<evidence type="ECO:0000256" key="1">
    <source>
        <dbReference type="SAM" id="MobiDB-lite"/>
    </source>
</evidence>
<dbReference type="Proteomes" id="UP000284375">
    <property type="component" value="Unassembled WGS sequence"/>
</dbReference>
<feature type="compositionally biased region" description="Polar residues" evidence="1">
    <location>
        <begin position="62"/>
        <end position="80"/>
    </location>
</feature>
<sequence>MATSSPHDPAELGSGPQTALDNRAVSGQNGAGMARRDHRQICRERRVGIQEMACRALPYSPNLASTLRPGSTEGELSQESLVEVASEPLLGKRSSSSIAEETNRDDEREVAMVSSLEDHPETLQLSPGGHTSDPPPEARHKMGGSPFSSASSADGRTDRSSSPGELDLGEPKPGVVQTPYEDSPPAYCEPWWKPLPKWAFLRSSTSLPIYHCGPDDFLHGRSSLRYGASVDEEADSEDSEDNWWED</sequence>
<dbReference type="OrthoDB" id="5243651at2759"/>
<feature type="region of interest" description="Disordered" evidence="1">
    <location>
        <begin position="1"/>
        <end position="39"/>
    </location>
</feature>
<name>A0A423VCD7_CYTCH</name>
<organism evidence="2 3">
    <name type="scientific">Cytospora chrysosperma</name>
    <name type="common">Cytospora canker fungus</name>
    <name type="synonym">Sphaeria chrysosperma</name>
    <dbReference type="NCBI Taxonomy" id="252740"/>
    <lineage>
        <taxon>Eukaryota</taxon>
        <taxon>Fungi</taxon>
        <taxon>Dikarya</taxon>
        <taxon>Ascomycota</taxon>
        <taxon>Pezizomycotina</taxon>
        <taxon>Sordariomycetes</taxon>
        <taxon>Sordariomycetidae</taxon>
        <taxon>Diaporthales</taxon>
        <taxon>Cytosporaceae</taxon>
        <taxon>Cytospora</taxon>
    </lineage>
</organism>
<reference evidence="2 3" key="1">
    <citation type="submission" date="2015-09" db="EMBL/GenBank/DDBJ databases">
        <title>Host preference determinants of Valsa canker pathogens revealed by comparative genomics.</title>
        <authorList>
            <person name="Yin Z."/>
            <person name="Huang L."/>
        </authorList>
    </citation>
    <scope>NUCLEOTIDE SEQUENCE [LARGE SCALE GENOMIC DNA]</scope>
    <source>
        <strain evidence="2 3">YSFL</strain>
    </source>
</reference>
<accession>A0A423VCD7</accession>
<comment type="caution">
    <text evidence="2">The sequence shown here is derived from an EMBL/GenBank/DDBJ whole genome shotgun (WGS) entry which is preliminary data.</text>
</comment>
<dbReference type="AlphaFoldDB" id="A0A423VCD7"/>
<feature type="compositionally biased region" description="Basic and acidic residues" evidence="1">
    <location>
        <begin position="101"/>
        <end position="121"/>
    </location>
</feature>
<feature type="region of interest" description="Disordered" evidence="1">
    <location>
        <begin position="60"/>
        <end position="181"/>
    </location>
</feature>
<evidence type="ECO:0000313" key="2">
    <source>
        <dbReference type="EMBL" id="ROV88611.1"/>
    </source>
</evidence>
<proteinExistence type="predicted"/>
<evidence type="ECO:0000313" key="3">
    <source>
        <dbReference type="Proteomes" id="UP000284375"/>
    </source>
</evidence>
<dbReference type="EMBL" id="LJZO01000065">
    <property type="protein sequence ID" value="ROV88611.1"/>
    <property type="molecule type" value="Genomic_DNA"/>
</dbReference>
<feature type="compositionally biased region" description="Polar residues" evidence="1">
    <location>
        <begin position="15"/>
        <end position="28"/>
    </location>
</feature>
<gene>
    <name evidence="2" type="ORF">VSDG_09127</name>
</gene>
<keyword evidence="3" id="KW-1185">Reference proteome</keyword>